<dbReference type="Pfam" id="PF00483">
    <property type="entry name" value="NTP_transferase"/>
    <property type="match status" value="1"/>
</dbReference>
<dbReference type="InterPro" id="IPR029044">
    <property type="entry name" value="Nucleotide-diphossugar_trans"/>
</dbReference>
<evidence type="ECO:0000259" key="1">
    <source>
        <dbReference type="Pfam" id="PF00483"/>
    </source>
</evidence>
<evidence type="ECO:0000313" key="2">
    <source>
        <dbReference type="EMBL" id="EMS70982.1"/>
    </source>
</evidence>
<organism evidence="2 3">
    <name type="scientific">Ruminiclostridium cellobioparum subsp. termitidis CT1112</name>
    <dbReference type="NCBI Taxonomy" id="1195236"/>
    <lineage>
        <taxon>Bacteria</taxon>
        <taxon>Bacillati</taxon>
        <taxon>Bacillota</taxon>
        <taxon>Clostridia</taxon>
        <taxon>Eubacteriales</taxon>
        <taxon>Oscillospiraceae</taxon>
        <taxon>Ruminiclostridium</taxon>
    </lineage>
</organism>
<dbReference type="RefSeq" id="WP_004627222.1">
    <property type="nucleotide sequence ID" value="NZ_AORV01000044.1"/>
</dbReference>
<feature type="domain" description="Nucleotidyl transferase" evidence="1">
    <location>
        <begin position="8"/>
        <end position="226"/>
    </location>
</feature>
<dbReference type="SUPFAM" id="SSF53448">
    <property type="entry name" value="Nucleotide-diphospho-sugar transferases"/>
    <property type="match status" value="1"/>
</dbReference>
<dbReference type="PATRIC" id="fig|1195236.3.peg.3438"/>
<proteinExistence type="predicted"/>
<dbReference type="InterPro" id="IPR005835">
    <property type="entry name" value="NTP_transferase_dom"/>
</dbReference>
<dbReference type="AlphaFoldDB" id="S0FHM7"/>
<protein>
    <submittedName>
        <fullName evidence="2">dTDP-glucose pyrophosphorylase</fullName>
    </submittedName>
</protein>
<dbReference type="Gene3D" id="3.90.550.10">
    <property type="entry name" value="Spore Coat Polysaccharide Biosynthesis Protein SpsA, Chain A"/>
    <property type="match status" value="1"/>
</dbReference>
<sequence length="311" mass="35044">MNNKTTLVIMAAGMGSRYGGLKQIDPVGPNGEIIMEYSIYDAIKAGFSKVVFIIKEEIEETFREVIGKKIEGLIDVEYVYQNIDNVPSGFAVPEGRVKPWGTGHAVLSAKSAVKTPFAVINADDFYGADTYRLLNDFLSNNDDREDKYKYCMVGFILENTLTEHGHVARGVCNADASGNLVDIHERTKIMKFGSETKYTEDDRNWILIPEGSVVSMNTWGFNPSFFNELEEQFPIFLKNSRENILKAEFFLPTVVDSLIKSGKADVKVLSTPDKWYGVTYQEDKPVVKKSIGDMVFSHKYPKNLWEDLKNA</sequence>
<accession>S0FHM7</accession>
<dbReference type="EMBL" id="AORV01000044">
    <property type="protein sequence ID" value="EMS70982.1"/>
    <property type="molecule type" value="Genomic_DNA"/>
</dbReference>
<gene>
    <name evidence="2" type="ORF">CTER_3215</name>
</gene>
<name>S0FHM7_RUMCE</name>
<reference evidence="2 3" key="1">
    <citation type="journal article" date="2013" name="Genome Announc.">
        <title>Draft Genome Sequence of the Cellulolytic, Mesophilic, Anaerobic Bacterium Clostridium termitidis Strain CT1112 (DSM 5398).</title>
        <authorList>
            <person name="Lal S."/>
            <person name="Ramachandran U."/>
            <person name="Zhang X."/>
            <person name="Munir R."/>
            <person name="Sparling R."/>
            <person name="Levin D.B."/>
        </authorList>
    </citation>
    <scope>NUCLEOTIDE SEQUENCE [LARGE SCALE GENOMIC DNA]</scope>
    <source>
        <strain evidence="2 3">CT1112</strain>
    </source>
</reference>
<dbReference type="Proteomes" id="UP000014155">
    <property type="component" value="Unassembled WGS sequence"/>
</dbReference>
<evidence type="ECO:0000313" key="3">
    <source>
        <dbReference type="Proteomes" id="UP000014155"/>
    </source>
</evidence>
<keyword evidence="3" id="KW-1185">Reference proteome</keyword>
<dbReference type="eggNOG" id="COG1209">
    <property type="taxonomic scope" value="Bacteria"/>
</dbReference>
<comment type="caution">
    <text evidence="2">The sequence shown here is derived from an EMBL/GenBank/DDBJ whole genome shotgun (WGS) entry which is preliminary data.</text>
</comment>
<dbReference type="STRING" id="1195236.CTER_3215"/>